<organism evidence="1 2">
    <name type="scientific">Desulfitobacterium hafniense (strain Y51)</name>
    <dbReference type="NCBI Taxonomy" id="138119"/>
    <lineage>
        <taxon>Bacteria</taxon>
        <taxon>Bacillati</taxon>
        <taxon>Bacillota</taxon>
        <taxon>Clostridia</taxon>
        <taxon>Eubacteriales</taxon>
        <taxon>Desulfitobacteriaceae</taxon>
        <taxon>Desulfitobacterium</taxon>
    </lineage>
</organism>
<evidence type="ECO:0000313" key="1">
    <source>
        <dbReference type="EMBL" id="BAE82445.1"/>
    </source>
</evidence>
<dbReference type="HOGENOM" id="CLU_2394934_0_0_9"/>
<dbReference type="STRING" id="138119.DSY0656"/>
<dbReference type="Proteomes" id="UP000001946">
    <property type="component" value="Chromosome"/>
</dbReference>
<dbReference type="KEGG" id="dsy:DSY0656"/>
<proteinExistence type="predicted"/>
<reference evidence="1 2" key="1">
    <citation type="journal article" date="2006" name="J. Bacteriol.">
        <title>Complete genome sequence of the dehalorespiring bacterium Desulfitobacterium hafniense Y51 and comparison with Dehalococcoides ethenogenes 195.</title>
        <authorList>
            <person name="Nonaka H."/>
            <person name="Keresztes G."/>
            <person name="Shinoda Y."/>
            <person name="Ikenaga Y."/>
            <person name="Abe M."/>
            <person name="Naito K."/>
            <person name="Inatomi K."/>
            <person name="Furukawa K."/>
            <person name="Inui M."/>
            <person name="Yukawa H."/>
        </authorList>
    </citation>
    <scope>NUCLEOTIDE SEQUENCE [LARGE SCALE GENOMIC DNA]</scope>
    <source>
        <strain evidence="1 2">Y51</strain>
    </source>
</reference>
<keyword evidence="2" id="KW-1185">Reference proteome</keyword>
<evidence type="ECO:0000313" key="2">
    <source>
        <dbReference type="Proteomes" id="UP000001946"/>
    </source>
</evidence>
<sequence length="93" mass="10418">MTFTLKRTYKQSLQDFALGVHSISCAEQSNRSRPPLRRVPAQIAPAQWPVGNVLFPTRLRCSLSRRLLIRSLKFVPCLKAKSLGCFLGLSSAM</sequence>
<name>Q24ZU7_DESHY</name>
<protein>
    <submittedName>
        <fullName evidence="1">Uncharacterized protein</fullName>
    </submittedName>
</protein>
<accession>Q24ZU7</accession>
<dbReference type="EMBL" id="AP008230">
    <property type="protein sequence ID" value="BAE82445.1"/>
    <property type="molecule type" value="Genomic_DNA"/>
</dbReference>
<gene>
    <name evidence="1" type="ordered locus">DSY0656</name>
</gene>
<dbReference type="AlphaFoldDB" id="Q24ZU7"/>